<sequence length="51" mass="5901">TLELKQLPSHLKYAFLETNQQLPVIVSADLTKDQEASLMSLLKRYKRAIAW</sequence>
<feature type="non-terminal residue" evidence="1">
    <location>
        <position position="1"/>
    </location>
</feature>
<keyword evidence="2" id="KW-1185">Reference proteome</keyword>
<comment type="caution">
    <text evidence="1">The sequence shown here is derived from an EMBL/GenBank/DDBJ whole genome shotgun (WGS) entry which is preliminary data.</text>
</comment>
<dbReference type="Proteomes" id="UP000265520">
    <property type="component" value="Unassembled WGS sequence"/>
</dbReference>
<reference evidence="1 2" key="1">
    <citation type="journal article" date="2018" name="Front. Plant Sci.">
        <title>Red Clover (Trifolium pratense) and Zigzag Clover (T. medium) - A Picture of Genomic Similarities and Differences.</title>
        <authorList>
            <person name="Dluhosova J."/>
            <person name="Istvanek J."/>
            <person name="Nedelnik J."/>
            <person name="Repkova J."/>
        </authorList>
    </citation>
    <scope>NUCLEOTIDE SEQUENCE [LARGE SCALE GENOMIC DNA]</scope>
    <source>
        <strain evidence="2">cv. 10/8</strain>
        <tissue evidence="1">Leaf</tissue>
    </source>
</reference>
<dbReference type="AlphaFoldDB" id="A0A392TC72"/>
<accession>A0A392TC72</accession>
<evidence type="ECO:0000313" key="2">
    <source>
        <dbReference type="Proteomes" id="UP000265520"/>
    </source>
</evidence>
<proteinExistence type="predicted"/>
<organism evidence="1 2">
    <name type="scientific">Trifolium medium</name>
    <dbReference type="NCBI Taxonomy" id="97028"/>
    <lineage>
        <taxon>Eukaryota</taxon>
        <taxon>Viridiplantae</taxon>
        <taxon>Streptophyta</taxon>
        <taxon>Embryophyta</taxon>
        <taxon>Tracheophyta</taxon>
        <taxon>Spermatophyta</taxon>
        <taxon>Magnoliopsida</taxon>
        <taxon>eudicotyledons</taxon>
        <taxon>Gunneridae</taxon>
        <taxon>Pentapetalae</taxon>
        <taxon>rosids</taxon>
        <taxon>fabids</taxon>
        <taxon>Fabales</taxon>
        <taxon>Fabaceae</taxon>
        <taxon>Papilionoideae</taxon>
        <taxon>50 kb inversion clade</taxon>
        <taxon>NPAAA clade</taxon>
        <taxon>Hologalegina</taxon>
        <taxon>IRL clade</taxon>
        <taxon>Trifolieae</taxon>
        <taxon>Trifolium</taxon>
    </lineage>
</organism>
<name>A0A392TC72_9FABA</name>
<evidence type="ECO:0000313" key="1">
    <source>
        <dbReference type="EMBL" id="MCI57810.1"/>
    </source>
</evidence>
<dbReference type="EMBL" id="LXQA010535520">
    <property type="protein sequence ID" value="MCI57810.1"/>
    <property type="molecule type" value="Genomic_DNA"/>
</dbReference>
<protein>
    <submittedName>
        <fullName evidence="1">Uncharacterized protein</fullName>
    </submittedName>
</protein>